<dbReference type="Gene3D" id="2.40.340.10">
    <property type="entry name" value="MoeA, C-terminal, domain IV"/>
    <property type="match status" value="1"/>
</dbReference>
<dbReference type="RefSeq" id="WP_010853498.1">
    <property type="nucleotide sequence ID" value="NZ_AQHR01000041.1"/>
</dbReference>
<dbReference type="STRING" id="1232681.ADIS_1354"/>
<protein>
    <recommendedName>
        <fullName evidence="6">Molybdopterin molybdenumtransferase</fullName>
        <ecNumber evidence="6">2.10.1.1</ecNumber>
    </recommendedName>
</protein>
<dbReference type="Gene3D" id="3.40.980.10">
    <property type="entry name" value="MoaB/Mog-like domain"/>
    <property type="match status" value="1"/>
</dbReference>
<feature type="domain" description="MoaB/Mog" evidence="7">
    <location>
        <begin position="175"/>
        <end position="312"/>
    </location>
</feature>
<dbReference type="Pfam" id="PF03454">
    <property type="entry name" value="MoeA_C"/>
    <property type="match status" value="1"/>
</dbReference>
<dbReference type="CDD" id="cd00887">
    <property type="entry name" value="MoeA"/>
    <property type="match status" value="1"/>
</dbReference>
<dbReference type="PATRIC" id="fig|1288963.3.peg.1350"/>
<proteinExistence type="inferred from homology"/>
<accession>R7ZVP6</accession>
<dbReference type="AlphaFoldDB" id="R7ZVP6"/>
<comment type="catalytic activity">
    <reaction evidence="5">
        <text>adenylyl-molybdopterin + molybdate = Mo-molybdopterin + AMP + H(+)</text>
        <dbReference type="Rhea" id="RHEA:35047"/>
        <dbReference type="ChEBI" id="CHEBI:15378"/>
        <dbReference type="ChEBI" id="CHEBI:36264"/>
        <dbReference type="ChEBI" id="CHEBI:62727"/>
        <dbReference type="ChEBI" id="CHEBI:71302"/>
        <dbReference type="ChEBI" id="CHEBI:456215"/>
        <dbReference type="EC" id="2.10.1.1"/>
    </reaction>
</comment>
<evidence type="ECO:0000256" key="3">
    <source>
        <dbReference type="ARBA" id="ARBA00010763"/>
    </source>
</evidence>
<dbReference type="InterPro" id="IPR036425">
    <property type="entry name" value="MoaB/Mog-like_dom_sf"/>
</dbReference>
<name>R7ZVP6_9BACT</name>
<comment type="pathway">
    <text evidence="2 6">Cofactor biosynthesis; molybdopterin biosynthesis.</text>
</comment>
<dbReference type="PROSITE" id="PS01079">
    <property type="entry name" value="MOCF_BIOSYNTHESIS_2"/>
    <property type="match status" value="1"/>
</dbReference>
<dbReference type="InterPro" id="IPR001453">
    <property type="entry name" value="MoaB/Mog_dom"/>
</dbReference>
<dbReference type="Proteomes" id="UP000013909">
    <property type="component" value="Unassembled WGS sequence"/>
</dbReference>
<evidence type="ECO:0000313" key="9">
    <source>
        <dbReference type="Proteomes" id="UP000013909"/>
    </source>
</evidence>
<evidence type="ECO:0000259" key="7">
    <source>
        <dbReference type="SMART" id="SM00852"/>
    </source>
</evidence>
<evidence type="ECO:0000256" key="6">
    <source>
        <dbReference type="RuleBase" id="RU365090"/>
    </source>
</evidence>
<dbReference type="SMART" id="SM00852">
    <property type="entry name" value="MoCF_biosynth"/>
    <property type="match status" value="1"/>
</dbReference>
<keyword evidence="6" id="KW-0460">Magnesium</keyword>
<evidence type="ECO:0000256" key="1">
    <source>
        <dbReference type="ARBA" id="ARBA00002901"/>
    </source>
</evidence>
<dbReference type="InterPro" id="IPR005110">
    <property type="entry name" value="MoeA_linker/N"/>
</dbReference>
<sequence>MIPVTQAQNLIKSHSFKAGVETVPIAMASGRVLAEDILADRDAPPFDRVTMDGIAIRSSELGPGKSFLVEGIQAAGQPQQTIQDPAHCMEVMTGAVLPAGADCVIPYEQVEIDNGIASPILEEVLPFANVHRQGSDAGRGDTLLPVGTLLHAGHIGLMASVGISKVCVVRLPRVVVCATGDELVPIDSTPQPHQIRNSNSSMLLGALQSLGVSADSVHLPDDRDLLVDSLDQLKDRYEVLLFSGSVSKGRFDYLPEVLQSLGMERKIHGVAQRPGKPFLFGTFQDSVVFGFPGNPASTLVCFHAFFTPWFRANQGIEQSPVEAELNSTITFPKPLTYHLLVNVSKENNRMVATPVQNSGSGDLIHLALADGFISLPPERGRFEKGESFQLTVWRPI</sequence>
<dbReference type="PANTHER" id="PTHR10192:SF5">
    <property type="entry name" value="GEPHYRIN"/>
    <property type="match status" value="1"/>
</dbReference>
<dbReference type="EMBL" id="AQHR01000041">
    <property type="protein sequence ID" value="EON78157.1"/>
    <property type="molecule type" value="Genomic_DNA"/>
</dbReference>
<keyword evidence="4 6" id="KW-0501">Molybdenum cofactor biosynthesis</keyword>
<dbReference type="OrthoDB" id="9804758at2"/>
<dbReference type="Gene3D" id="3.90.105.10">
    <property type="entry name" value="Molybdopterin biosynthesis moea protein, domain 2"/>
    <property type="match status" value="1"/>
</dbReference>
<keyword evidence="6" id="KW-0500">Molybdenum</keyword>
<dbReference type="InterPro" id="IPR036135">
    <property type="entry name" value="MoeA_linker/N_sf"/>
</dbReference>
<gene>
    <name evidence="8" type="ORF">ADIS_1354</name>
</gene>
<dbReference type="EC" id="2.10.1.1" evidence="6"/>
<comment type="cofactor">
    <cofactor evidence="6">
        <name>Mg(2+)</name>
        <dbReference type="ChEBI" id="CHEBI:18420"/>
    </cofactor>
</comment>
<dbReference type="GO" id="GO:0005829">
    <property type="term" value="C:cytosol"/>
    <property type="evidence" value="ECO:0007669"/>
    <property type="project" value="TreeGrafter"/>
</dbReference>
<comment type="similarity">
    <text evidence="3 6">Belongs to the MoeA family.</text>
</comment>
<dbReference type="InterPro" id="IPR008284">
    <property type="entry name" value="MoCF_biosynth_CS"/>
</dbReference>
<organism evidence="8 9">
    <name type="scientific">Lunatimonas lonarensis</name>
    <dbReference type="NCBI Taxonomy" id="1232681"/>
    <lineage>
        <taxon>Bacteria</taxon>
        <taxon>Pseudomonadati</taxon>
        <taxon>Bacteroidota</taxon>
        <taxon>Cytophagia</taxon>
        <taxon>Cytophagales</taxon>
        <taxon>Cyclobacteriaceae</taxon>
    </lineage>
</organism>
<keyword evidence="6" id="KW-0479">Metal-binding</keyword>
<dbReference type="SUPFAM" id="SSF63867">
    <property type="entry name" value="MoeA C-terminal domain-like"/>
    <property type="match status" value="1"/>
</dbReference>
<dbReference type="Pfam" id="PF00994">
    <property type="entry name" value="MoCF_biosynth"/>
    <property type="match status" value="1"/>
</dbReference>
<dbReference type="NCBIfam" id="TIGR00177">
    <property type="entry name" value="molyb_syn"/>
    <property type="match status" value="1"/>
</dbReference>
<dbReference type="UniPathway" id="UPA00344"/>
<dbReference type="Gene3D" id="2.170.190.11">
    <property type="entry name" value="Molybdopterin biosynthesis moea protein, domain 3"/>
    <property type="match status" value="1"/>
</dbReference>
<dbReference type="SUPFAM" id="SSF63882">
    <property type="entry name" value="MoeA N-terminal region -like"/>
    <property type="match status" value="1"/>
</dbReference>
<dbReference type="GO" id="GO:0046872">
    <property type="term" value="F:metal ion binding"/>
    <property type="evidence" value="ECO:0007669"/>
    <property type="project" value="UniProtKB-UniRule"/>
</dbReference>
<dbReference type="SUPFAM" id="SSF53218">
    <property type="entry name" value="Molybdenum cofactor biosynthesis proteins"/>
    <property type="match status" value="1"/>
</dbReference>
<evidence type="ECO:0000313" key="8">
    <source>
        <dbReference type="EMBL" id="EON78157.1"/>
    </source>
</evidence>
<keyword evidence="6" id="KW-0808">Transferase</keyword>
<dbReference type="GO" id="GO:0006777">
    <property type="term" value="P:Mo-molybdopterin cofactor biosynthetic process"/>
    <property type="evidence" value="ECO:0007669"/>
    <property type="project" value="UniProtKB-UniRule"/>
</dbReference>
<dbReference type="Pfam" id="PF03453">
    <property type="entry name" value="MoeA_N"/>
    <property type="match status" value="1"/>
</dbReference>
<evidence type="ECO:0000256" key="4">
    <source>
        <dbReference type="ARBA" id="ARBA00023150"/>
    </source>
</evidence>
<keyword evidence="9" id="KW-1185">Reference proteome</keyword>
<evidence type="ECO:0000256" key="2">
    <source>
        <dbReference type="ARBA" id="ARBA00005046"/>
    </source>
</evidence>
<comment type="caution">
    <text evidence="8">The sequence shown here is derived from an EMBL/GenBank/DDBJ whole genome shotgun (WGS) entry which is preliminary data.</text>
</comment>
<dbReference type="PANTHER" id="PTHR10192">
    <property type="entry name" value="MOLYBDOPTERIN BIOSYNTHESIS PROTEIN"/>
    <property type="match status" value="1"/>
</dbReference>
<dbReference type="GO" id="GO:0061599">
    <property type="term" value="F:molybdopterin molybdotransferase activity"/>
    <property type="evidence" value="ECO:0007669"/>
    <property type="project" value="UniProtKB-UniRule"/>
</dbReference>
<dbReference type="InterPro" id="IPR005111">
    <property type="entry name" value="MoeA_C_domain_IV"/>
</dbReference>
<evidence type="ECO:0000256" key="5">
    <source>
        <dbReference type="ARBA" id="ARBA00047317"/>
    </source>
</evidence>
<dbReference type="InterPro" id="IPR038987">
    <property type="entry name" value="MoeA-like"/>
</dbReference>
<reference evidence="8 9" key="1">
    <citation type="submission" date="2013-02" db="EMBL/GenBank/DDBJ databases">
        <title>A novel strain isolated from Lonar lake, Maharashtra, India.</title>
        <authorList>
            <person name="Singh A."/>
        </authorList>
    </citation>
    <scope>NUCLEOTIDE SEQUENCE [LARGE SCALE GENOMIC DNA]</scope>
    <source>
        <strain evidence="8 9">AK24</strain>
    </source>
</reference>
<dbReference type="InterPro" id="IPR036688">
    <property type="entry name" value="MoeA_C_domain_IV_sf"/>
</dbReference>
<comment type="function">
    <text evidence="1 6">Catalyzes the insertion of molybdate into adenylated molybdopterin with the concomitant release of AMP.</text>
</comment>